<evidence type="ECO:0000313" key="3">
    <source>
        <dbReference type="Proteomes" id="UP000316270"/>
    </source>
</evidence>
<keyword evidence="3" id="KW-1185">Reference proteome</keyword>
<evidence type="ECO:0000256" key="1">
    <source>
        <dbReference type="SAM" id="MobiDB-lite"/>
    </source>
</evidence>
<dbReference type="OrthoDB" id="10578014at2759"/>
<gene>
    <name evidence="2" type="ORF">FKW77_007433</name>
</gene>
<feature type="region of interest" description="Disordered" evidence="1">
    <location>
        <begin position="1"/>
        <end position="38"/>
    </location>
</feature>
<organism evidence="2 3">
    <name type="scientific">Venturia effusa</name>
    <dbReference type="NCBI Taxonomy" id="50376"/>
    <lineage>
        <taxon>Eukaryota</taxon>
        <taxon>Fungi</taxon>
        <taxon>Dikarya</taxon>
        <taxon>Ascomycota</taxon>
        <taxon>Pezizomycotina</taxon>
        <taxon>Dothideomycetes</taxon>
        <taxon>Pleosporomycetidae</taxon>
        <taxon>Venturiales</taxon>
        <taxon>Venturiaceae</taxon>
        <taxon>Venturia</taxon>
    </lineage>
</organism>
<accession>A0A517LKI5</accession>
<proteinExistence type="predicted"/>
<feature type="compositionally biased region" description="Polar residues" evidence="1">
    <location>
        <begin position="1"/>
        <end position="22"/>
    </location>
</feature>
<sequence>MSNHPTEPTPTTQSDQTWNIPSSDEAFNHPSPLPNPSRTATIISNATNHWGPGDWHVEAGFYFKPSTHNSAKCISLVGIWDHTNTSPDGDWHLGFSCAGPGVLVHTRMCEADVNAAIRLSLDVAVQKLEYITDFEERGREEEAAREVLRLRYERSERRGAVASERGRRRERNDILRDRLVLHWNVLEKTDYNIGFPLLVTSTTQQQRTRQLKAHIVMGGMALKVPRSAKNIWSSSERQMYGGRRNLISWDRYTLDDNAVTGYNERVSNLCKIIWGPSSHYYLDPWSFSINQVQAITIRREFHVPQVNSWARIVHGPPLLTTGPWTILEQAYEELGFMLVKLVQQKHGQVKCKL</sequence>
<reference evidence="2 3" key="1">
    <citation type="submission" date="2019-07" db="EMBL/GenBank/DDBJ databases">
        <title>Finished genome of Venturia effusa.</title>
        <authorList>
            <person name="Young C.A."/>
            <person name="Cox M.P."/>
            <person name="Ganley A.R.D."/>
            <person name="David W.J."/>
        </authorList>
    </citation>
    <scope>NUCLEOTIDE SEQUENCE [LARGE SCALE GENOMIC DNA]</scope>
    <source>
        <strain evidence="3">albino</strain>
    </source>
</reference>
<dbReference type="Proteomes" id="UP000316270">
    <property type="component" value="Chromosome 14"/>
</dbReference>
<dbReference type="AlphaFoldDB" id="A0A517LKI5"/>
<protein>
    <submittedName>
        <fullName evidence="2">Uncharacterized protein</fullName>
    </submittedName>
</protein>
<dbReference type="EMBL" id="CP042198">
    <property type="protein sequence ID" value="QDS76154.1"/>
    <property type="molecule type" value="Genomic_DNA"/>
</dbReference>
<evidence type="ECO:0000313" key="2">
    <source>
        <dbReference type="EMBL" id="QDS76154.1"/>
    </source>
</evidence>
<name>A0A517LKI5_9PEZI</name>